<feature type="non-terminal residue" evidence="7">
    <location>
        <position position="228"/>
    </location>
</feature>
<evidence type="ECO:0000256" key="6">
    <source>
        <dbReference type="SAM" id="Phobius"/>
    </source>
</evidence>
<comment type="subcellular location">
    <subcellularLocation>
        <location evidence="1">Cell membrane</location>
        <topology evidence="1">Multi-pass membrane protein</topology>
    </subcellularLocation>
</comment>
<evidence type="ECO:0000256" key="2">
    <source>
        <dbReference type="ARBA" id="ARBA00022475"/>
    </source>
</evidence>
<dbReference type="AlphaFoldDB" id="X1M5U7"/>
<feature type="transmembrane region" description="Helical" evidence="6">
    <location>
        <begin position="38"/>
        <end position="59"/>
    </location>
</feature>
<keyword evidence="5 6" id="KW-0472">Membrane</keyword>
<dbReference type="CDD" id="cd06579">
    <property type="entry name" value="TM_PBP1_transp_AraH_like"/>
    <property type="match status" value="1"/>
</dbReference>
<name>X1M5U7_9ZZZZ</name>
<dbReference type="PANTHER" id="PTHR32196">
    <property type="entry name" value="ABC TRANSPORTER PERMEASE PROTEIN YPHD-RELATED-RELATED"/>
    <property type="match status" value="1"/>
</dbReference>
<feature type="transmembrane region" description="Helical" evidence="6">
    <location>
        <begin position="183"/>
        <end position="204"/>
    </location>
</feature>
<evidence type="ECO:0000256" key="5">
    <source>
        <dbReference type="ARBA" id="ARBA00023136"/>
    </source>
</evidence>
<accession>X1M5U7</accession>
<comment type="caution">
    <text evidence="7">The sequence shown here is derived from an EMBL/GenBank/DDBJ whole genome shotgun (WGS) entry which is preliminary data.</text>
</comment>
<organism evidence="7">
    <name type="scientific">marine sediment metagenome</name>
    <dbReference type="NCBI Taxonomy" id="412755"/>
    <lineage>
        <taxon>unclassified sequences</taxon>
        <taxon>metagenomes</taxon>
        <taxon>ecological metagenomes</taxon>
    </lineage>
</organism>
<evidence type="ECO:0000256" key="4">
    <source>
        <dbReference type="ARBA" id="ARBA00022989"/>
    </source>
</evidence>
<evidence type="ECO:0008006" key="8">
    <source>
        <dbReference type="Google" id="ProtNLM"/>
    </source>
</evidence>
<keyword evidence="2" id="KW-1003">Cell membrane</keyword>
<feature type="transmembrane region" description="Helical" evidence="6">
    <location>
        <begin position="142"/>
        <end position="162"/>
    </location>
</feature>
<proteinExistence type="predicted"/>
<dbReference type="GO" id="GO:0005886">
    <property type="term" value="C:plasma membrane"/>
    <property type="evidence" value="ECO:0007669"/>
    <property type="project" value="UniProtKB-SubCell"/>
</dbReference>
<evidence type="ECO:0000256" key="3">
    <source>
        <dbReference type="ARBA" id="ARBA00022692"/>
    </source>
</evidence>
<feature type="transmembrane region" description="Helical" evidence="6">
    <location>
        <begin position="116"/>
        <end position="136"/>
    </location>
</feature>
<gene>
    <name evidence="7" type="ORF">S06H3_19927</name>
</gene>
<evidence type="ECO:0000256" key="1">
    <source>
        <dbReference type="ARBA" id="ARBA00004651"/>
    </source>
</evidence>
<feature type="transmembrane region" description="Helical" evidence="6">
    <location>
        <begin position="71"/>
        <end position="104"/>
    </location>
</feature>
<dbReference type="GO" id="GO:0022857">
    <property type="term" value="F:transmembrane transporter activity"/>
    <property type="evidence" value="ECO:0007669"/>
    <property type="project" value="InterPro"/>
</dbReference>
<dbReference type="EMBL" id="BARV01010259">
    <property type="protein sequence ID" value="GAI10040.1"/>
    <property type="molecule type" value="Genomic_DNA"/>
</dbReference>
<dbReference type="PANTHER" id="PTHR32196:SF72">
    <property type="entry name" value="RIBOSE IMPORT PERMEASE PROTEIN RBSC"/>
    <property type="match status" value="1"/>
</dbReference>
<evidence type="ECO:0000313" key="7">
    <source>
        <dbReference type="EMBL" id="GAI10040.1"/>
    </source>
</evidence>
<dbReference type="InterPro" id="IPR001851">
    <property type="entry name" value="ABC_transp_permease"/>
</dbReference>
<keyword evidence="4 6" id="KW-1133">Transmembrane helix</keyword>
<keyword evidence="3 6" id="KW-0812">Transmembrane</keyword>
<protein>
    <recommendedName>
        <fullName evidence="8">ABC transporter permease</fullName>
    </recommendedName>
</protein>
<dbReference type="Pfam" id="PF02653">
    <property type="entry name" value="BPD_transp_2"/>
    <property type="match status" value="1"/>
</dbReference>
<sequence length="228" mass="24695">MKPSTRSSLEEKTKGRAVVQEQKQLLIRRLKSDQIIRYIPLILFAIAIIILGLIVPHFLTMRNSINVLRQASALGFMAIGITAVLIGGGIDLSIPSLMALGGILGTMYMRGGGNPILGGLIMIAVCTFGGMINGYAVAYLKMIPFIVTLSMMYIAMGASVWLTREVSVAGLPSAFIDTIMGNIWIIPLPVIFLFIVTAVVTFLMRSNLYGRWLYAVGSNPETARSLGV</sequence>
<reference evidence="7" key="1">
    <citation type="journal article" date="2014" name="Front. Microbiol.">
        <title>High frequency of phylogenetically diverse reductive dehalogenase-homologous genes in deep subseafloor sedimentary metagenomes.</title>
        <authorList>
            <person name="Kawai M."/>
            <person name="Futagami T."/>
            <person name="Toyoda A."/>
            <person name="Takaki Y."/>
            <person name="Nishi S."/>
            <person name="Hori S."/>
            <person name="Arai W."/>
            <person name="Tsubouchi T."/>
            <person name="Morono Y."/>
            <person name="Uchiyama I."/>
            <person name="Ito T."/>
            <person name="Fujiyama A."/>
            <person name="Inagaki F."/>
            <person name="Takami H."/>
        </authorList>
    </citation>
    <scope>NUCLEOTIDE SEQUENCE</scope>
    <source>
        <strain evidence="7">Expedition CK06-06</strain>
    </source>
</reference>